<keyword evidence="2" id="KW-1185">Reference proteome</keyword>
<sequence>MNSTYACLFDSTDKQINIQITRYTSPEQQPTTDQVTAQRIIETLKSHDKSHDNVRRKIGNQQRQTNSTFRSSLTHHLLLDEKKDMLMHKLNYSLSTENSPAMSFQRSTGVRLCHGCSDRSTHTKLIIATSMNV</sequence>
<evidence type="ECO:0000313" key="3">
    <source>
        <dbReference type="WBParaSite" id="PgR417_g001_t01"/>
    </source>
</evidence>
<proteinExistence type="predicted"/>
<dbReference type="AlphaFoldDB" id="A0A915CKP9"/>
<protein>
    <submittedName>
        <fullName evidence="3">Uncharacterized protein</fullName>
    </submittedName>
</protein>
<feature type="region of interest" description="Disordered" evidence="1">
    <location>
        <begin position="45"/>
        <end position="69"/>
    </location>
</feature>
<evidence type="ECO:0000313" key="2">
    <source>
        <dbReference type="Proteomes" id="UP000887569"/>
    </source>
</evidence>
<dbReference type="WBParaSite" id="PgR417_g001_t01">
    <property type="protein sequence ID" value="PgR417_g001_t01"/>
    <property type="gene ID" value="PgR417_g001"/>
</dbReference>
<dbReference type="Proteomes" id="UP000887569">
    <property type="component" value="Unplaced"/>
</dbReference>
<organism evidence="2 3">
    <name type="scientific">Parascaris univalens</name>
    <name type="common">Nematode worm</name>
    <dbReference type="NCBI Taxonomy" id="6257"/>
    <lineage>
        <taxon>Eukaryota</taxon>
        <taxon>Metazoa</taxon>
        <taxon>Ecdysozoa</taxon>
        <taxon>Nematoda</taxon>
        <taxon>Chromadorea</taxon>
        <taxon>Rhabditida</taxon>
        <taxon>Spirurina</taxon>
        <taxon>Ascaridomorpha</taxon>
        <taxon>Ascaridoidea</taxon>
        <taxon>Ascarididae</taxon>
        <taxon>Parascaris</taxon>
    </lineage>
</organism>
<name>A0A915CKP9_PARUN</name>
<accession>A0A915CKP9</accession>
<feature type="compositionally biased region" description="Polar residues" evidence="1">
    <location>
        <begin position="59"/>
        <end position="69"/>
    </location>
</feature>
<reference evidence="3" key="1">
    <citation type="submission" date="2022-11" db="UniProtKB">
        <authorList>
            <consortium name="WormBaseParasite"/>
        </authorList>
    </citation>
    <scope>IDENTIFICATION</scope>
</reference>
<evidence type="ECO:0000256" key="1">
    <source>
        <dbReference type="SAM" id="MobiDB-lite"/>
    </source>
</evidence>
<feature type="compositionally biased region" description="Basic and acidic residues" evidence="1">
    <location>
        <begin position="45"/>
        <end position="55"/>
    </location>
</feature>